<evidence type="ECO:0000259" key="3">
    <source>
        <dbReference type="PROSITE" id="PS52029"/>
    </source>
</evidence>
<comment type="pathway">
    <text evidence="1">Cell wall biogenesis; peptidoglycan biosynthesis.</text>
</comment>
<sequence>MLFRPILISLTCIAFASCNANAEIKVPKNIDSEESSANIKNTADFISEVSQNFTSQKLSKGNRKSQKISTGPAFYGNGNYMNLIPTGQVNSLGNPLYELRLFANGQLVGSYMTVSGRAYTQDRNRNKSGTEAPLPDGRYQVGYLVTRGSIPEAGDRFLPIQPLFATGRSSLGIHYDPSFEKNNGEDGTSGCVGLTNREDLSQVLEYVYTYKPQFLDVAIR</sequence>
<proteinExistence type="predicted"/>
<dbReference type="InterPro" id="IPR005490">
    <property type="entry name" value="LD_TPept_cat_dom"/>
</dbReference>
<keyword evidence="2" id="KW-0732">Signal</keyword>
<protein>
    <submittedName>
        <fullName evidence="4">L,D-transpeptidase</fullName>
    </submittedName>
</protein>
<dbReference type="Proteomes" id="UP000629098">
    <property type="component" value="Unassembled WGS sequence"/>
</dbReference>
<evidence type="ECO:0000313" key="5">
    <source>
        <dbReference type="Proteomes" id="UP000629098"/>
    </source>
</evidence>
<evidence type="ECO:0000256" key="2">
    <source>
        <dbReference type="SAM" id="SignalP"/>
    </source>
</evidence>
<dbReference type="PROSITE" id="PS52029">
    <property type="entry name" value="LD_TPASE"/>
    <property type="match status" value="1"/>
</dbReference>
<dbReference type="PROSITE" id="PS51257">
    <property type="entry name" value="PROKAR_LIPOPROTEIN"/>
    <property type="match status" value="1"/>
</dbReference>
<dbReference type="GO" id="GO:0071555">
    <property type="term" value="P:cell wall organization"/>
    <property type="evidence" value="ECO:0007669"/>
    <property type="project" value="UniProtKB-UniRule"/>
</dbReference>
<dbReference type="Pfam" id="PF03734">
    <property type="entry name" value="YkuD"/>
    <property type="match status" value="1"/>
</dbReference>
<feature type="active site" description="Nucleophile" evidence="1">
    <location>
        <position position="191"/>
    </location>
</feature>
<evidence type="ECO:0000313" key="4">
    <source>
        <dbReference type="EMBL" id="MBD2778105.1"/>
    </source>
</evidence>
<dbReference type="EMBL" id="JACXAE010000120">
    <property type="protein sequence ID" value="MBD2778105.1"/>
    <property type="molecule type" value="Genomic_DNA"/>
</dbReference>
<dbReference type="CDD" id="cd16913">
    <property type="entry name" value="YkuD_like"/>
    <property type="match status" value="1"/>
</dbReference>
<feature type="signal peptide" evidence="2">
    <location>
        <begin position="1"/>
        <end position="22"/>
    </location>
</feature>
<comment type="caution">
    <text evidence="4">The sequence shown here is derived from an EMBL/GenBank/DDBJ whole genome shotgun (WGS) entry which is preliminary data.</text>
</comment>
<dbReference type="RefSeq" id="WP_190837410.1">
    <property type="nucleotide sequence ID" value="NZ_CAWPPI010000120.1"/>
</dbReference>
<evidence type="ECO:0000256" key="1">
    <source>
        <dbReference type="PROSITE-ProRule" id="PRU01373"/>
    </source>
</evidence>
<feature type="domain" description="L,D-TPase catalytic" evidence="3">
    <location>
        <begin position="88"/>
        <end position="220"/>
    </location>
</feature>
<keyword evidence="1" id="KW-0133">Cell shape</keyword>
<reference evidence="4" key="1">
    <citation type="submission" date="2020-09" db="EMBL/GenBank/DDBJ databases">
        <title>Iningainema tapete sp. nov. (Scytonemataceae, Cyanobacteria) from greenhouses in central Florida (USA) produces two types of nodularin with biosynthetic potential for microcystin-LR and anabaenopeptins.</title>
        <authorList>
            <person name="Berthold D.E."/>
            <person name="Lefler F.W."/>
            <person name="Huang I.-S."/>
            <person name="Abdulla H."/>
            <person name="Zimba P.V."/>
            <person name="Laughinghouse H.D. IV."/>
        </authorList>
    </citation>
    <scope>NUCLEOTIDE SEQUENCE</scope>
    <source>
        <strain evidence="4">BLCCT55</strain>
    </source>
</reference>
<accession>A0A8J6XTR3</accession>
<keyword evidence="5" id="KW-1185">Reference proteome</keyword>
<dbReference type="GO" id="GO:0016740">
    <property type="term" value="F:transferase activity"/>
    <property type="evidence" value="ECO:0007669"/>
    <property type="project" value="InterPro"/>
</dbReference>
<name>A0A8J6XTR3_9CYAN</name>
<keyword evidence="1" id="KW-0961">Cell wall biogenesis/degradation</keyword>
<feature type="chain" id="PRO_5035325487" evidence="2">
    <location>
        <begin position="23"/>
        <end position="220"/>
    </location>
</feature>
<gene>
    <name evidence="4" type="ORF">ICL16_40210</name>
</gene>
<feature type="active site" description="Proton donor/acceptor" evidence="1">
    <location>
        <position position="174"/>
    </location>
</feature>
<dbReference type="GO" id="GO:0009252">
    <property type="term" value="P:peptidoglycan biosynthetic process"/>
    <property type="evidence" value="ECO:0007669"/>
    <property type="project" value="UniProtKB-KW"/>
</dbReference>
<dbReference type="GO" id="GO:0008360">
    <property type="term" value="P:regulation of cell shape"/>
    <property type="evidence" value="ECO:0007669"/>
    <property type="project" value="UniProtKB-UniRule"/>
</dbReference>
<organism evidence="4 5">
    <name type="scientific">Iningainema tapete BLCC-T55</name>
    <dbReference type="NCBI Taxonomy" id="2748662"/>
    <lineage>
        <taxon>Bacteria</taxon>
        <taxon>Bacillati</taxon>
        <taxon>Cyanobacteriota</taxon>
        <taxon>Cyanophyceae</taxon>
        <taxon>Nostocales</taxon>
        <taxon>Scytonemataceae</taxon>
        <taxon>Iningainema tapete</taxon>
    </lineage>
</organism>
<keyword evidence="1" id="KW-0573">Peptidoglycan synthesis</keyword>
<dbReference type="AlphaFoldDB" id="A0A8J6XTR3"/>